<sequence>MGSDALPVSEVSPDSALTRSDRRRRGKPADRGPRRARRRAAPGAGRCYANFRTLVTGSMLTKRKGPRGPAARGAGGAATDFPEKSFR</sequence>
<dbReference type="EMBL" id="BGZK01000939">
    <property type="protein sequence ID" value="GBP65777.1"/>
    <property type="molecule type" value="Genomic_DNA"/>
</dbReference>
<comment type="caution">
    <text evidence="2">The sequence shown here is derived from an EMBL/GenBank/DDBJ whole genome shotgun (WGS) entry which is preliminary data.</text>
</comment>
<organism evidence="2 3">
    <name type="scientific">Eumeta variegata</name>
    <name type="common">Bagworm moth</name>
    <name type="synonym">Eumeta japonica</name>
    <dbReference type="NCBI Taxonomy" id="151549"/>
    <lineage>
        <taxon>Eukaryota</taxon>
        <taxon>Metazoa</taxon>
        <taxon>Ecdysozoa</taxon>
        <taxon>Arthropoda</taxon>
        <taxon>Hexapoda</taxon>
        <taxon>Insecta</taxon>
        <taxon>Pterygota</taxon>
        <taxon>Neoptera</taxon>
        <taxon>Endopterygota</taxon>
        <taxon>Lepidoptera</taxon>
        <taxon>Glossata</taxon>
        <taxon>Ditrysia</taxon>
        <taxon>Tineoidea</taxon>
        <taxon>Psychidae</taxon>
        <taxon>Oiketicinae</taxon>
        <taxon>Eumeta</taxon>
    </lineage>
</organism>
<reference evidence="2 3" key="1">
    <citation type="journal article" date="2019" name="Commun. Biol.">
        <title>The bagworm genome reveals a unique fibroin gene that provides high tensile strength.</title>
        <authorList>
            <person name="Kono N."/>
            <person name="Nakamura H."/>
            <person name="Ohtoshi R."/>
            <person name="Tomita M."/>
            <person name="Numata K."/>
            <person name="Arakawa K."/>
        </authorList>
    </citation>
    <scope>NUCLEOTIDE SEQUENCE [LARGE SCALE GENOMIC DNA]</scope>
</reference>
<keyword evidence="3" id="KW-1185">Reference proteome</keyword>
<evidence type="ECO:0000313" key="2">
    <source>
        <dbReference type="EMBL" id="GBP65777.1"/>
    </source>
</evidence>
<dbReference type="AlphaFoldDB" id="A0A4C1XUA2"/>
<name>A0A4C1XUA2_EUMVA</name>
<accession>A0A4C1XUA2</accession>
<feature type="region of interest" description="Disordered" evidence="1">
    <location>
        <begin position="1"/>
        <end position="46"/>
    </location>
</feature>
<proteinExistence type="predicted"/>
<feature type="region of interest" description="Disordered" evidence="1">
    <location>
        <begin position="58"/>
        <end position="87"/>
    </location>
</feature>
<dbReference type="Proteomes" id="UP000299102">
    <property type="component" value="Unassembled WGS sequence"/>
</dbReference>
<evidence type="ECO:0000256" key="1">
    <source>
        <dbReference type="SAM" id="MobiDB-lite"/>
    </source>
</evidence>
<gene>
    <name evidence="2" type="ORF">EVAR_30835_1</name>
</gene>
<protein>
    <submittedName>
        <fullName evidence="2">Uncharacterized protein</fullName>
    </submittedName>
</protein>
<evidence type="ECO:0000313" key="3">
    <source>
        <dbReference type="Proteomes" id="UP000299102"/>
    </source>
</evidence>